<keyword evidence="1" id="KW-1133">Transmembrane helix</keyword>
<dbReference type="EMBL" id="CP036269">
    <property type="protein sequence ID" value="QDT43361.1"/>
    <property type="molecule type" value="Genomic_DNA"/>
</dbReference>
<reference evidence="2 3" key="1">
    <citation type="submission" date="2019-02" db="EMBL/GenBank/DDBJ databases">
        <title>Deep-cultivation of Planctomycetes and their phenomic and genomic characterization uncovers novel biology.</title>
        <authorList>
            <person name="Wiegand S."/>
            <person name="Jogler M."/>
            <person name="Boedeker C."/>
            <person name="Pinto D."/>
            <person name="Vollmers J."/>
            <person name="Rivas-Marin E."/>
            <person name="Kohn T."/>
            <person name="Peeters S.H."/>
            <person name="Heuer A."/>
            <person name="Rast P."/>
            <person name="Oberbeckmann S."/>
            <person name="Bunk B."/>
            <person name="Jeske O."/>
            <person name="Meyerdierks A."/>
            <person name="Storesund J.E."/>
            <person name="Kallscheuer N."/>
            <person name="Luecker S."/>
            <person name="Lage O.M."/>
            <person name="Pohl T."/>
            <person name="Merkel B.J."/>
            <person name="Hornburger P."/>
            <person name="Mueller R.-W."/>
            <person name="Bruemmer F."/>
            <person name="Labrenz M."/>
            <person name="Spormann A.M."/>
            <person name="Op den Camp H."/>
            <person name="Overmann J."/>
            <person name="Amann R."/>
            <person name="Jetten M.S.M."/>
            <person name="Mascher T."/>
            <person name="Medema M.H."/>
            <person name="Devos D.P."/>
            <person name="Kaster A.-K."/>
            <person name="Ovreas L."/>
            <person name="Rohde M."/>
            <person name="Galperin M.Y."/>
            <person name="Jogler C."/>
        </authorList>
    </citation>
    <scope>NUCLEOTIDE SEQUENCE [LARGE SCALE GENOMIC DNA]</scope>
    <source>
        <strain evidence="2 3">Pan241w</strain>
    </source>
</reference>
<evidence type="ECO:0000313" key="3">
    <source>
        <dbReference type="Proteomes" id="UP000317171"/>
    </source>
</evidence>
<evidence type="ECO:0000313" key="2">
    <source>
        <dbReference type="EMBL" id="QDT43361.1"/>
    </source>
</evidence>
<gene>
    <name evidence="2" type="ORF">Pan241w_34610</name>
</gene>
<keyword evidence="3" id="KW-1185">Reference proteome</keyword>
<evidence type="ECO:0000256" key="1">
    <source>
        <dbReference type="SAM" id="Phobius"/>
    </source>
</evidence>
<organism evidence="2 3">
    <name type="scientific">Gimesia alba</name>
    <dbReference type="NCBI Taxonomy" id="2527973"/>
    <lineage>
        <taxon>Bacteria</taxon>
        <taxon>Pseudomonadati</taxon>
        <taxon>Planctomycetota</taxon>
        <taxon>Planctomycetia</taxon>
        <taxon>Planctomycetales</taxon>
        <taxon>Planctomycetaceae</taxon>
        <taxon>Gimesia</taxon>
    </lineage>
</organism>
<protein>
    <submittedName>
        <fullName evidence="2">Uncharacterized protein</fullName>
    </submittedName>
</protein>
<keyword evidence="1" id="KW-0472">Membrane</keyword>
<sequence length="154" mass="17194">MSSITIDAPEARSVYPSTTVSTENNYQTIIKFSVWTLGTIIFCLAMIDFYAQTYASESGIALQTAQEDMSELNKDLRLSEIENYLVGAPTVQSGPADKYTHMCKEMKKYTWKGFFKTYSITVYLGLGNDPSVDFVHTPGETIEKPSVLASYPQN</sequence>
<dbReference type="Proteomes" id="UP000317171">
    <property type="component" value="Chromosome"/>
</dbReference>
<dbReference type="KEGG" id="gaz:Pan241w_34610"/>
<feature type="transmembrane region" description="Helical" evidence="1">
    <location>
        <begin position="32"/>
        <end position="51"/>
    </location>
</feature>
<name>A0A517RHK5_9PLAN</name>
<dbReference type="RefSeq" id="WP_145217985.1">
    <property type="nucleotide sequence ID" value="NZ_CP036269.1"/>
</dbReference>
<keyword evidence="1" id="KW-0812">Transmembrane</keyword>
<dbReference type="OrthoDB" id="288256at2"/>
<accession>A0A517RHK5</accession>
<proteinExistence type="predicted"/>
<dbReference type="AlphaFoldDB" id="A0A517RHK5"/>